<name>A0ABD3N6G5_9STRA</name>
<gene>
    <name evidence="2" type="ORF">ACHAW5_005663</name>
</gene>
<feature type="region of interest" description="Disordered" evidence="1">
    <location>
        <begin position="136"/>
        <end position="174"/>
    </location>
</feature>
<sequence length="417" mass="47544">MIYSDVAWSCGADVNRMKSMALEMPQTHTLAEIHVSGDIALGSVDKCALSSASEEATTDVKESAKADLDDDMMWGQHYNLARILMAARNAIQLSDISAVVSTRAPIHADVRSSLEHEHLTTSERRVVIDRRKEEAERLAQEPLRQEEEAAKRAEKAARKANEDHRLDRQQNMRERENPQCIQDETDCNHRNLLGTPRYYDTGLMMAYALGWLKNQSTWMHMSYKYYLKLLWEKPYDKFYSEIIKGCEMLPFYNYFLMVTVCYSFSAFWAFSNASIVGRGFPVCLSSSARLCYQTSSSRTHTTSMKVFTRHAILALLSMSSVQSSGIRARGYLKINNDYVNAPDKHNDAIIDTINLDQRKLLQVALMNNDVDQIKQQLIVEEAIDNNVNERAELKLFNVAIINGSSICPDQQYQRCFG</sequence>
<dbReference type="Proteomes" id="UP001530315">
    <property type="component" value="Unassembled WGS sequence"/>
</dbReference>
<dbReference type="EMBL" id="JALLAZ020001682">
    <property type="protein sequence ID" value="KAL3768300.1"/>
    <property type="molecule type" value="Genomic_DNA"/>
</dbReference>
<reference evidence="2 3" key="1">
    <citation type="submission" date="2024-10" db="EMBL/GenBank/DDBJ databases">
        <title>Updated reference genomes for cyclostephanoid diatoms.</title>
        <authorList>
            <person name="Roberts W.R."/>
            <person name="Alverson A.J."/>
        </authorList>
    </citation>
    <scope>NUCLEOTIDE SEQUENCE [LARGE SCALE GENOMIC DNA]</scope>
    <source>
        <strain evidence="2 3">AJA276-08</strain>
    </source>
</reference>
<dbReference type="AlphaFoldDB" id="A0ABD3N6G5"/>
<organism evidence="2 3">
    <name type="scientific">Stephanodiscus triporus</name>
    <dbReference type="NCBI Taxonomy" id="2934178"/>
    <lineage>
        <taxon>Eukaryota</taxon>
        <taxon>Sar</taxon>
        <taxon>Stramenopiles</taxon>
        <taxon>Ochrophyta</taxon>
        <taxon>Bacillariophyta</taxon>
        <taxon>Coscinodiscophyceae</taxon>
        <taxon>Thalassiosirophycidae</taxon>
        <taxon>Stephanodiscales</taxon>
        <taxon>Stephanodiscaceae</taxon>
        <taxon>Stephanodiscus</taxon>
    </lineage>
</organism>
<accession>A0ABD3N6G5</accession>
<comment type="caution">
    <text evidence="2">The sequence shown here is derived from an EMBL/GenBank/DDBJ whole genome shotgun (WGS) entry which is preliminary data.</text>
</comment>
<evidence type="ECO:0000313" key="2">
    <source>
        <dbReference type="EMBL" id="KAL3768300.1"/>
    </source>
</evidence>
<keyword evidence="3" id="KW-1185">Reference proteome</keyword>
<protein>
    <submittedName>
        <fullName evidence="2">Uncharacterized protein</fullName>
    </submittedName>
</protein>
<proteinExistence type="predicted"/>
<evidence type="ECO:0000313" key="3">
    <source>
        <dbReference type="Proteomes" id="UP001530315"/>
    </source>
</evidence>
<evidence type="ECO:0000256" key="1">
    <source>
        <dbReference type="SAM" id="MobiDB-lite"/>
    </source>
</evidence>